<dbReference type="GO" id="GO:0005829">
    <property type="term" value="C:cytosol"/>
    <property type="evidence" value="ECO:0007669"/>
    <property type="project" value="TreeGrafter"/>
</dbReference>
<dbReference type="InterPro" id="IPR005119">
    <property type="entry name" value="LysR_subst-bd"/>
</dbReference>
<dbReference type="Proteomes" id="UP000636960">
    <property type="component" value="Unassembled WGS sequence"/>
</dbReference>
<dbReference type="PRINTS" id="PR00039">
    <property type="entry name" value="HTHLYSR"/>
</dbReference>
<feature type="domain" description="HTH lysR-type" evidence="5">
    <location>
        <begin position="1"/>
        <end position="58"/>
    </location>
</feature>
<dbReference type="InterPro" id="IPR000847">
    <property type="entry name" value="LysR_HTH_N"/>
</dbReference>
<gene>
    <name evidence="6" type="ORF">Ari01nite_45750</name>
</gene>
<accession>A0A919JY99</accession>
<dbReference type="InterPro" id="IPR050950">
    <property type="entry name" value="HTH-type_LysR_regulators"/>
</dbReference>
<evidence type="ECO:0000256" key="1">
    <source>
        <dbReference type="ARBA" id="ARBA00009437"/>
    </source>
</evidence>
<dbReference type="GO" id="GO:0003700">
    <property type="term" value="F:DNA-binding transcription factor activity"/>
    <property type="evidence" value="ECO:0007669"/>
    <property type="project" value="InterPro"/>
</dbReference>
<dbReference type="Pfam" id="PF00126">
    <property type="entry name" value="HTH_1"/>
    <property type="match status" value="1"/>
</dbReference>
<dbReference type="Gene3D" id="3.40.190.290">
    <property type="match status" value="1"/>
</dbReference>
<dbReference type="GO" id="GO:0003677">
    <property type="term" value="F:DNA binding"/>
    <property type="evidence" value="ECO:0007669"/>
    <property type="project" value="UniProtKB-KW"/>
</dbReference>
<dbReference type="SUPFAM" id="SSF46785">
    <property type="entry name" value="Winged helix' DNA-binding domain"/>
    <property type="match status" value="1"/>
</dbReference>
<reference evidence="6" key="1">
    <citation type="submission" date="2021-01" db="EMBL/GenBank/DDBJ databases">
        <title>Whole genome shotgun sequence of Actinoplanes rishiriensis NBRC 108556.</title>
        <authorList>
            <person name="Komaki H."/>
            <person name="Tamura T."/>
        </authorList>
    </citation>
    <scope>NUCLEOTIDE SEQUENCE</scope>
    <source>
        <strain evidence="6">NBRC 108556</strain>
    </source>
</reference>
<dbReference type="SUPFAM" id="SSF53850">
    <property type="entry name" value="Periplasmic binding protein-like II"/>
    <property type="match status" value="1"/>
</dbReference>
<dbReference type="PROSITE" id="PS50931">
    <property type="entry name" value="HTH_LYSR"/>
    <property type="match status" value="1"/>
</dbReference>
<keyword evidence="3" id="KW-0238">DNA-binding</keyword>
<evidence type="ECO:0000256" key="2">
    <source>
        <dbReference type="ARBA" id="ARBA00023015"/>
    </source>
</evidence>
<dbReference type="InterPro" id="IPR036388">
    <property type="entry name" value="WH-like_DNA-bd_sf"/>
</dbReference>
<evidence type="ECO:0000259" key="5">
    <source>
        <dbReference type="PROSITE" id="PS50931"/>
    </source>
</evidence>
<keyword evidence="2" id="KW-0805">Transcription regulation</keyword>
<comment type="similarity">
    <text evidence="1">Belongs to the LysR transcriptional regulatory family.</text>
</comment>
<dbReference type="Gene3D" id="1.10.10.10">
    <property type="entry name" value="Winged helix-like DNA-binding domain superfamily/Winged helix DNA-binding domain"/>
    <property type="match status" value="1"/>
</dbReference>
<keyword evidence="4" id="KW-0804">Transcription</keyword>
<evidence type="ECO:0000256" key="3">
    <source>
        <dbReference type="ARBA" id="ARBA00023125"/>
    </source>
</evidence>
<dbReference type="Pfam" id="PF03466">
    <property type="entry name" value="LysR_substrate"/>
    <property type="match status" value="1"/>
</dbReference>
<organism evidence="6 7">
    <name type="scientific">Paractinoplanes rishiriensis</name>
    <dbReference type="NCBI Taxonomy" id="1050105"/>
    <lineage>
        <taxon>Bacteria</taxon>
        <taxon>Bacillati</taxon>
        <taxon>Actinomycetota</taxon>
        <taxon>Actinomycetes</taxon>
        <taxon>Micromonosporales</taxon>
        <taxon>Micromonosporaceae</taxon>
        <taxon>Paractinoplanes</taxon>
    </lineage>
</organism>
<proteinExistence type="inferred from homology"/>
<dbReference type="InterPro" id="IPR036390">
    <property type="entry name" value="WH_DNA-bd_sf"/>
</dbReference>
<evidence type="ECO:0000313" key="7">
    <source>
        <dbReference type="Proteomes" id="UP000636960"/>
    </source>
</evidence>
<dbReference type="EMBL" id="BOMV01000055">
    <property type="protein sequence ID" value="GIE97110.1"/>
    <property type="molecule type" value="Genomic_DNA"/>
</dbReference>
<dbReference type="RefSeq" id="WP_203783724.1">
    <property type="nucleotide sequence ID" value="NZ_BOMV01000055.1"/>
</dbReference>
<dbReference type="PANTHER" id="PTHR30419">
    <property type="entry name" value="HTH-TYPE TRANSCRIPTIONAL REGULATOR YBHD"/>
    <property type="match status" value="1"/>
</dbReference>
<sequence length="284" mass="29374">MDARQLRYFLAVVDAEGVGKAAEQLFIAQPSLSQAIAGLERELGVVLFHRVGRGVVLSDAGRQLVGPARQVIRDLATAQATVDAIKGVGSGRVEIVAMPSPAVEPLATLMRRFTAAHPDVAVSVAAAFVPDEVVDAVRTGAAEIGLLGGPDLIQAAGLGVVPLADQPLMLVTAPGGRFAGRDRVTVADLGGHRLIVSQRGSLMRQLAETAGARLVAEVAHRTSLLPLVLAGVGDAILPAGWSELARRAGAEVVPIHPVTHLRVAMVSRRTLTPAARAFAGLATP</sequence>
<protein>
    <submittedName>
        <fullName evidence="6">LysR family transcriptional regulator</fullName>
    </submittedName>
</protein>
<evidence type="ECO:0000256" key="4">
    <source>
        <dbReference type="ARBA" id="ARBA00023163"/>
    </source>
</evidence>
<dbReference type="AlphaFoldDB" id="A0A919JY99"/>
<dbReference type="FunFam" id="1.10.10.10:FF:000001">
    <property type="entry name" value="LysR family transcriptional regulator"/>
    <property type="match status" value="1"/>
</dbReference>
<comment type="caution">
    <text evidence="6">The sequence shown here is derived from an EMBL/GenBank/DDBJ whole genome shotgun (WGS) entry which is preliminary data.</text>
</comment>
<name>A0A919JY99_9ACTN</name>
<evidence type="ECO:0000313" key="6">
    <source>
        <dbReference type="EMBL" id="GIE97110.1"/>
    </source>
</evidence>
<keyword evidence="7" id="KW-1185">Reference proteome</keyword>